<dbReference type="Pfam" id="PF08240">
    <property type="entry name" value="ADH_N"/>
    <property type="match status" value="1"/>
</dbReference>
<dbReference type="InterPro" id="IPR011032">
    <property type="entry name" value="GroES-like_sf"/>
</dbReference>
<dbReference type="AlphaFoldDB" id="A0A8H4QNE4"/>
<name>A0A8H4QNE4_9HELO</name>
<organism evidence="8 9">
    <name type="scientific">Cudoniella acicularis</name>
    <dbReference type="NCBI Taxonomy" id="354080"/>
    <lineage>
        <taxon>Eukaryota</taxon>
        <taxon>Fungi</taxon>
        <taxon>Dikarya</taxon>
        <taxon>Ascomycota</taxon>
        <taxon>Pezizomycotina</taxon>
        <taxon>Leotiomycetes</taxon>
        <taxon>Helotiales</taxon>
        <taxon>Tricladiaceae</taxon>
        <taxon>Cudoniella</taxon>
    </lineage>
</organism>
<gene>
    <name evidence="8" type="ORF">G7Y89_g15395</name>
</gene>
<dbReference type="InterPro" id="IPR020843">
    <property type="entry name" value="ER"/>
</dbReference>
<accession>A0A8H4QNE4</accession>
<proteinExistence type="inferred from homology"/>
<dbReference type="InterPro" id="IPR013149">
    <property type="entry name" value="ADH-like_C"/>
</dbReference>
<evidence type="ECO:0000256" key="5">
    <source>
        <dbReference type="ARBA" id="ARBA00023002"/>
    </source>
</evidence>
<comment type="cofactor">
    <cofactor evidence="1">
        <name>Zn(2+)</name>
        <dbReference type="ChEBI" id="CHEBI:29105"/>
    </cofactor>
</comment>
<dbReference type="GO" id="GO:0005737">
    <property type="term" value="C:cytoplasm"/>
    <property type="evidence" value="ECO:0007669"/>
    <property type="project" value="TreeGrafter"/>
</dbReference>
<keyword evidence="5" id="KW-0560">Oxidoreductase</keyword>
<evidence type="ECO:0000256" key="2">
    <source>
        <dbReference type="ARBA" id="ARBA00008072"/>
    </source>
</evidence>
<dbReference type="Gene3D" id="3.90.180.10">
    <property type="entry name" value="Medium-chain alcohol dehydrogenases, catalytic domain"/>
    <property type="match status" value="1"/>
</dbReference>
<dbReference type="InterPro" id="IPR013154">
    <property type="entry name" value="ADH-like_N"/>
</dbReference>
<dbReference type="SUPFAM" id="SSF51735">
    <property type="entry name" value="NAD(P)-binding Rossmann-fold domains"/>
    <property type="match status" value="1"/>
</dbReference>
<evidence type="ECO:0000259" key="7">
    <source>
        <dbReference type="SMART" id="SM00829"/>
    </source>
</evidence>
<dbReference type="Pfam" id="PF00107">
    <property type="entry name" value="ADH_zinc_N"/>
    <property type="match status" value="1"/>
</dbReference>
<dbReference type="GO" id="GO:0004022">
    <property type="term" value="F:alcohol dehydrogenase (NAD+) activity"/>
    <property type="evidence" value="ECO:0007669"/>
    <property type="project" value="TreeGrafter"/>
</dbReference>
<keyword evidence="6" id="KW-0520">NAD</keyword>
<evidence type="ECO:0000256" key="3">
    <source>
        <dbReference type="ARBA" id="ARBA00022723"/>
    </source>
</evidence>
<comment type="caution">
    <text evidence="8">The sequence shown here is derived from an EMBL/GenBank/DDBJ whole genome shotgun (WGS) entry which is preliminary data.</text>
</comment>
<evidence type="ECO:0000313" key="8">
    <source>
        <dbReference type="EMBL" id="KAF4614342.1"/>
    </source>
</evidence>
<keyword evidence="4" id="KW-0862">Zinc</keyword>
<feature type="domain" description="Enoyl reductase (ER)" evidence="7">
    <location>
        <begin position="29"/>
        <end position="371"/>
    </location>
</feature>
<dbReference type="GO" id="GO:0046872">
    <property type="term" value="F:metal ion binding"/>
    <property type="evidence" value="ECO:0007669"/>
    <property type="project" value="UniProtKB-KW"/>
</dbReference>
<dbReference type="EMBL" id="JAAMPI010002383">
    <property type="protein sequence ID" value="KAF4614342.1"/>
    <property type="molecule type" value="Genomic_DNA"/>
</dbReference>
<keyword evidence="3" id="KW-0479">Metal-binding</keyword>
<dbReference type="PANTHER" id="PTHR42940">
    <property type="entry name" value="ALCOHOL DEHYDROGENASE 1-RELATED"/>
    <property type="match status" value="1"/>
</dbReference>
<dbReference type="Proteomes" id="UP000566819">
    <property type="component" value="Unassembled WGS sequence"/>
</dbReference>
<dbReference type="FunFam" id="3.40.50.720:FF:000039">
    <property type="entry name" value="Alcohol dehydrogenase AdhP"/>
    <property type="match status" value="1"/>
</dbReference>
<dbReference type="SMART" id="SM00829">
    <property type="entry name" value="PKS_ER"/>
    <property type="match status" value="1"/>
</dbReference>
<dbReference type="Gene3D" id="3.40.50.720">
    <property type="entry name" value="NAD(P)-binding Rossmann-like Domain"/>
    <property type="match status" value="1"/>
</dbReference>
<comment type="similarity">
    <text evidence="2">Belongs to the zinc-containing alcohol dehydrogenase family.</text>
</comment>
<dbReference type="SUPFAM" id="SSF50129">
    <property type="entry name" value="GroES-like"/>
    <property type="match status" value="2"/>
</dbReference>
<reference evidence="8 9" key="1">
    <citation type="submission" date="2020-03" db="EMBL/GenBank/DDBJ databases">
        <title>Draft Genome Sequence of Cudoniella acicularis.</title>
        <authorList>
            <person name="Buettner E."/>
            <person name="Kellner H."/>
        </authorList>
    </citation>
    <scope>NUCLEOTIDE SEQUENCE [LARGE SCALE GENOMIC DNA]</scope>
    <source>
        <strain evidence="8 9">DSM 108380</strain>
    </source>
</reference>
<dbReference type="OrthoDB" id="1879366at2759"/>
<evidence type="ECO:0000256" key="6">
    <source>
        <dbReference type="ARBA" id="ARBA00023027"/>
    </source>
</evidence>
<evidence type="ECO:0000256" key="4">
    <source>
        <dbReference type="ARBA" id="ARBA00022833"/>
    </source>
</evidence>
<dbReference type="InterPro" id="IPR036291">
    <property type="entry name" value="NAD(P)-bd_dom_sf"/>
</dbReference>
<sequence length="374" mass="40232">MESAKVSRANSKMAIRVQKGAWLETPGPGARVAIRDDIPVPTPSEGEVLVKLECTGVCHSDVYNILGHLPMTTHIAGHEGVGRIVEGKNSHWSRRIVVFAAEAGRNQVHLRVNNGLGGQPADRNRWLQNYCGKCEICAEDVTACPSQNNSGRDVPGTFQQYAVSPVEPLTMIPDGLDSMIAAPLLCVYSAIRKVDPKPGQWLVLPGAGGGLGHIAVQIAHRKGLKVIAIDTGEEKRKLCMDLGATSFLDFKTDDVLAEVKKLTNGYGAHAAICLSASRAGYEQSLSLLRSAGILVCIGLGKDDVPISPFMMIVRGLRIVGSSVGNKEEMSELLEMAARGEVVPMTKTYELEELNEVLKLVEQNKIAGRAVVRIP</sequence>
<dbReference type="CDD" id="cd08297">
    <property type="entry name" value="CAD3"/>
    <property type="match status" value="1"/>
</dbReference>
<evidence type="ECO:0000313" key="9">
    <source>
        <dbReference type="Proteomes" id="UP000566819"/>
    </source>
</evidence>
<keyword evidence="9" id="KW-1185">Reference proteome</keyword>
<evidence type="ECO:0000256" key="1">
    <source>
        <dbReference type="ARBA" id="ARBA00001947"/>
    </source>
</evidence>
<protein>
    <recommendedName>
        <fullName evidence="7">Enoyl reductase (ER) domain-containing protein</fullName>
    </recommendedName>
</protein>
<dbReference type="PANTHER" id="PTHR42940:SF2">
    <property type="entry name" value="DEHYDROGENASE FAMILY OXIDOREDUCTASE, PUTATIVE (JCVI)-RELATED"/>
    <property type="match status" value="1"/>
</dbReference>